<name>A0A9X4IEZ3_9NEIS</name>
<dbReference type="AlphaFoldDB" id="A0A9X4IEZ3"/>
<gene>
    <name evidence="1" type="ORF">ORY91_002067</name>
    <name evidence="2" type="ORF">V9W64_04110</name>
</gene>
<dbReference type="RefSeq" id="WP_274585697.1">
    <property type="nucleotide sequence ID" value="NZ_CP145811.1"/>
</dbReference>
<organism evidence="1">
    <name type="scientific">Neisseria leonii</name>
    <dbReference type="NCBI Taxonomy" id="2995413"/>
    <lineage>
        <taxon>Bacteria</taxon>
        <taxon>Pseudomonadati</taxon>
        <taxon>Pseudomonadota</taxon>
        <taxon>Betaproteobacteria</taxon>
        <taxon>Neisseriales</taxon>
        <taxon>Neisseriaceae</taxon>
        <taxon>Neisseria</taxon>
    </lineage>
</organism>
<accession>A0A9X4IEZ3</accession>
<proteinExistence type="predicted"/>
<reference evidence="1" key="1">
    <citation type="submission" date="2022-10" db="EMBL/GenBank/DDBJ databases">
        <authorList>
            <person name="Boutroux M."/>
        </authorList>
    </citation>
    <scope>NUCLEOTIDE SEQUENCE</scope>
    <source>
        <strain evidence="1">51.81</strain>
    </source>
</reference>
<dbReference type="EMBL" id="JAPQFL010000007">
    <property type="protein sequence ID" value="MDD9328633.1"/>
    <property type="molecule type" value="Genomic_DNA"/>
</dbReference>
<dbReference type="Proteomes" id="UP001149607">
    <property type="component" value="Chromosome"/>
</dbReference>
<protein>
    <submittedName>
        <fullName evidence="1">Uncharacterized protein</fullName>
    </submittedName>
</protein>
<sequence>MNIASRRIACAFTVTNRILCHSHHATAFFVEDDFVALLVHDASLE</sequence>
<evidence type="ECO:0000313" key="2">
    <source>
        <dbReference type="EMBL" id="WWY04262.1"/>
    </source>
</evidence>
<keyword evidence="3" id="KW-1185">Reference proteome</keyword>
<evidence type="ECO:0000313" key="1">
    <source>
        <dbReference type="EMBL" id="MDD9328633.1"/>
    </source>
</evidence>
<evidence type="ECO:0000313" key="3">
    <source>
        <dbReference type="Proteomes" id="UP001149607"/>
    </source>
</evidence>
<reference evidence="2" key="2">
    <citation type="submission" date="2024-02" db="EMBL/GenBank/DDBJ databases">
        <title>Neisseria leonii sp. nov.</title>
        <authorList>
            <person name="Boutroux M."/>
            <person name="Favre-Rochex S."/>
            <person name="Gorgette O."/>
            <person name="Touak G."/>
            <person name="Muhle E."/>
            <person name="Chesneau O."/>
            <person name="Clermont D."/>
            <person name="Rahi P."/>
        </authorList>
    </citation>
    <scope>NUCLEOTIDE SEQUENCE</scope>
    <source>
        <strain evidence="2">51.81</strain>
    </source>
</reference>
<dbReference type="EMBL" id="CP146598">
    <property type="protein sequence ID" value="WWY04262.1"/>
    <property type="molecule type" value="Genomic_DNA"/>
</dbReference>